<dbReference type="InterPro" id="IPR000531">
    <property type="entry name" value="Beta-barrel_TonB"/>
</dbReference>
<dbReference type="RefSeq" id="WP_236959555.1">
    <property type="nucleotide sequence ID" value="NZ_JAETXX010000008.1"/>
</dbReference>
<keyword evidence="3 8" id="KW-1134">Transmembrane beta strand</keyword>
<evidence type="ECO:0000256" key="2">
    <source>
        <dbReference type="ARBA" id="ARBA00022448"/>
    </source>
</evidence>
<dbReference type="SUPFAM" id="SSF56935">
    <property type="entry name" value="Porins"/>
    <property type="match status" value="1"/>
</dbReference>
<protein>
    <submittedName>
        <fullName evidence="13">SusC/RagA family TonB-linked outer membrane protein</fullName>
    </submittedName>
</protein>
<dbReference type="Pfam" id="PF00593">
    <property type="entry name" value="TonB_dep_Rec_b-barrel"/>
    <property type="match status" value="1"/>
</dbReference>
<organism evidence="13 14">
    <name type="scientific">Joostella atrarenae</name>
    <dbReference type="NCBI Taxonomy" id="679257"/>
    <lineage>
        <taxon>Bacteria</taxon>
        <taxon>Pseudomonadati</taxon>
        <taxon>Bacteroidota</taxon>
        <taxon>Flavobacteriia</taxon>
        <taxon>Flavobacteriales</taxon>
        <taxon>Flavobacteriaceae</taxon>
        <taxon>Joostella</taxon>
    </lineage>
</organism>
<dbReference type="InterPro" id="IPR037066">
    <property type="entry name" value="Plug_dom_sf"/>
</dbReference>
<dbReference type="Proteomes" id="UP000829517">
    <property type="component" value="Unassembled WGS sequence"/>
</dbReference>
<dbReference type="Gene3D" id="2.40.170.20">
    <property type="entry name" value="TonB-dependent receptor, beta-barrel domain"/>
    <property type="match status" value="1"/>
</dbReference>
<keyword evidence="5 9" id="KW-0798">TonB box</keyword>
<keyword evidence="4 8" id="KW-0812">Transmembrane</keyword>
<evidence type="ECO:0000256" key="3">
    <source>
        <dbReference type="ARBA" id="ARBA00022452"/>
    </source>
</evidence>
<feature type="domain" description="TonB-dependent receptor plug" evidence="12">
    <location>
        <begin position="199"/>
        <end position="324"/>
    </location>
</feature>
<dbReference type="Pfam" id="PF07715">
    <property type="entry name" value="Plug"/>
    <property type="match status" value="1"/>
</dbReference>
<feature type="domain" description="TonB-dependent receptor-like beta-barrel" evidence="11">
    <location>
        <begin position="503"/>
        <end position="949"/>
    </location>
</feature>
<evidence type="ECO:0000256" key="5">
    <source>
        <dbReference type="ARBA" id="ARBA00023077"/>
    </source>
</evidence>
<keyword evidence="10" id="KW-0732">Signal</keyword>
<feature type="signal peptide" evidence="10">
    <location>
        <begin position="1"/>
        <end position="20"/>
    </location>
</feature>
<evidence type="ECO:0000256" key="7">
    <source>
        <dbReference type="ARBA" id="ARBA00023237"/>
    </source>
</evidence>
<evidence type="ECO:0000259" key="12">
    <source>
        <dbReference type="Pfam" id="PF07715"/>
    </source>
</evidence>
<evidence type="ECO:0000256" key="8">
    <source>
        <dbReference type="PROSITE-ProRule" id="PRU01360"/>
    </source>
</evidence>
<keyword evidence="2 8" id="KW-0813">Transport</keyword>
<comment type="subcellular location">
    <subcellularLocation>
        <location evidence="1 8">Cell outer membrane</location>
        <topology evidence="1 8">Multi-pass membrane protein</topology>
    </subcellularLocation>
</comment>
<dbReference type="InterPro" id="IPR023997">
    <property type="entry name" value="TonB-dep_OMP_SusC/RagA_CS"/>
</dbReference>
<evidence type="ECO:0000256" key="1">
    <source>
        <dbReference type="ARBA" id="ARBA00004571"/>
    </source>
</evidence>
<keyword evidence="7 8" id="KW-0998">Cell outer membrane</keyword>
<name>A0ABS9J5C1_9FLAO</name>
<dbReference type="SUPFAM" id="SSF49464">
    <property type="entry name" value="Carboxypeptidase regulatory domain-like"/>
    <property type="match status" value="1"/>
</dbReference>
<evidence type="ECO:0000256" key="6">
    <source>
        <dbReference type="ARBA" id="ARBA00023136"/>
    </source>
</evidence>
<dbReference type="NCBIfam" id="TIGR04057">
    <property type="entry name" value="SusC_RagA_signa"/>
    <property type="match status" value="1"/>
</dbReference>
<sequence length="1152" mass="127656">MKRTLFIFMVFMHVSVFAFAQKVTMNMGEVTLHEALKEIREQSNVEFFYSSKTLDLDRIVEANFENVELIDAVSRLVGRDYIVEPQGDELYLIIPAKRNLQEYLNVSGVVQGTNGETLPGATIMVTGTMIGVSANLEGKFVIDIPVKPGVTPSIKVTFLGYKSKEIVIGENTNLVVTLEEDVNSLEEVTVVAYGERTEKELINSVSSVKADAIKDMPSSNLENLMQGQMAGVAVTNRSGSPGGTGTIVNIRGQNSLMVAGPDGSLINDGSPLYVVDGIPIISETNSSLGVSGLADIDPATIESMEVLKDASAAALYGSRASNGVVLITTKKGKTGKAQISASVSTGYSVLPKTPVQTIGNAERQFALKFAEGATAAYYDFATRTYIIPESYKESWGTSGVLDWFWGNGRTGGAFTPELQDSLNNYYNNSSNWWDYFFQTGKTLNVNLNVNGGSELFKYNIALGHYNEEGIMVGTAFNRYNLTANMDIRPRKNLKITSTNYMAYTNRGLGSNSNNGSANMVGSPVSSSSLYGIDNPIAIQQANSIADTEQKNNTYRLRSGLRVSWDIGSGFNFTSTPSIDFSLVTNNLFVPSYLNDQYGLSRSEGTNTMGIVMSWENTLNYTKTLNEVHNLELLAGQGYTSRINKVNWGLGLGMASDDIHYVPEIPESAAVIDQNGVSIITRNYSSSFNQSTLLSYFGRAAYNYKQKYLIEATLRADGSSTFGEDNRWGTFPSVAAGWNFSSEEFMQDFWWLSSGKLRTSWGVTGIQFKDPYLAHGTVSDANSPYFLGVPGLAPDQVSYNNLGWEESQQFDIGLDLNFFEYRVKLVADYYYKFNKDQIYNAALPGNVYYETSTWRNTFSTSNQGVELSLQLDLLRDTEVKWRSSFNIARNYNRFEESFNDKDVDNFVLGNPLFGFNVYVQDGYINSEDEIPDYYNVDGSVVSQNQAGNTYPTQVGMKKIADLNGDGRINDLDKVFKGSPLPKATGGFNNDITWRNFNLNFLFTYTLSKSIINAVPYTAYTNSRSPGLSRLFFDVDDVDFWSEAGYAEAGESYDPFFPTANLGYGPQSDPMVDTNIETVNYVRLKRLNLSYNFNENWMKKIGMESARVFFTAENLFLLTNYSGLDPEAVPYSGVDTLDNYPLPRIYTLGFTINL</sequence>
<dbReference type="Gene3D" id="2.170.130.10">
    <property type="entry name" value="TonB-dependent receptor, plug domain"/>
    <property type="match status" value="1"/>
</dbReference>
<evidence type="ECO:0000256" key="4">
    <source>
        <dbReference type="ARBA" id="ARBA00022692"/>
    </source>
</evidence>
<evidence type="ECO:0000256" key="10">
    <source>
        <dbReference type="SAM" id="SignalP"/>
    </source>
</evidence>
<reference evidence="13 14" key="1">
    <citation type="submission" date="2021-01" db="EMBL/GenBank/DDBJ databases">
        <title>Genome sequencing of Joostella atrarenae M1-2 (= KCTC 23194).</title>
        <authorList>
            <person name="Zakaria M.R."/>
            <person name="Lam M.Q."/>
            <person name="Chong C.S."/>
        </authorList>
    </citation>
    <scope>NUCLEOTIDE SEQUENCE [LARGE SCALE GENOMIC DNA]</scope>
    <source>
        <strain evidence="13 14">M1-2</strain>
    </source>
</reference>
<feature type="chain" id="PRO_5047174472" evidence="10">
    <location>
        <begin position="21"/>
        <end position="1152"/>
    </location>
</feature>
<evidence type="ECO:0000259" key="11">
    <source>
        <dbReference type="Pfam" id="PF00593"/>
    </source>
</evidence>
<dbReference type="InterPro" id="IPR036942">
    <property type="entry name" value="Beta-barrel_TonB_sf"/>
</dbReference>
<dbReference type="InterPro" id="IPR023996">
    <property type="entry name" value="TonB-dep_OMP_SusC/RagA"/>
</dbReference>
<keyword evidence="6 8" id="KW-0472">Membrane</keyword>
<dbReference type="InterPro" id="IPR039426">
    <property type="entry name" value="TonB-dep_rcpt-like"/>
</dbReference>
<dbReference type="InterPro" id="IPR012910">
    <property type="entry name" value="Plug_dom"/>
</dbReference>
<keyword evidence="14" id="KW-1185">Reference proteome</keyword>
<dbReference type="NCBIfam" id="TIGR04056">
    <property type="entry name" value="OMP_RagA_SusC"/>
    <property type="match status" value="1"/>
</dbReference>
<dbReference type="InterPro" id="IPR008969">
    <property type="entry name" value="CarboxyPept-like_regulatory"/>
</dbReference>
<evidence type="ECO:0000313" key="13">
    <source>
        <dbReference type="EMBL" id="MCF8715590.1"/>
    </source>
</evidence>
<comment type="caution">
    <text evidence="13">The sequence shown here is derived from an EMBL/GenBank/DDBJ whole genome shotgun (WGS) entry which is preliminary data.</text>
</comment>
<proteinExistence type="inferred from homology"/>
<accession>A0ABS9J5C1</accession>
<dbReference type="EMBL" id="JAETXX010000008">
    <property type="protein sequence ID" value="MCF8715590.1"/>
    <property type="molecule type" value="Genomic_DNA"/>
</dbReference>
<dbReference type="PROSITE" id="PS52016">
    <property type="entry name" value="TONB_DEPENDENT_REC_3"/>
    <property type="match status" value="1"/>
</dbReference>
<evidence type="ECO:0000313" key="14">
    <source>
        <dbReference type="Proteomes" id="UP000829517"/>
    </source>
</evidence>
<comment type="similarity">
    <text evidence="8 9">Belongs to the TonB-dependent receptor family.</text>
</comment>
<dbReference type="Pfam" id="PF13715">
    <property type="entry name" value="CarbopepD_reg_2"/>
    <property type="match status" value="1"/>
</dbReference>
<evidence type="ECO:0000256" key="9">
    <source>
        <dbReference type="RuleBase" id="RU003357"/>
    </source>
</evidence>
<gene>
    <name evidence="13" type="ORF">JM658_12210</name>
</gene>